<dbReference type="CDD" id="cd09274">
    <property type="entry name" value="RNase_HI_RT_Ty3"/>
    <property type="match status" value="1"/>
</dbReference>
<evidence type="ECO:0000256" key="1">
    <source>
        <dbReference type="ARBA" id="ARBA00022679"/>
    </source>
</evidence>
<dbReference type="InterPro" id="IPR041373">
    <property type="entry name" value="RT_RNaseH"/>
</dbReference>
<dbReference type="EMBL" id="JAINUG010000005">
    <property type="protein sequence ID" value="KAJ8416779.1"/>
    <property type="molecule type" value="Genomic_DNA"/>
</dbReference>
<evidence type="ECO:0000256" key="5">
    <source>
        <dbReference type="ARBA" id="ARBA00022801"/>
    </source>
</evidence>
<evidence type="ECO:0000313" key="10">
    <source>
        <dbReference type="Proteomes" id="UP001221898"/>
    </source>
</evidence>
<dbReference type="InterPro" id="IPR050951">
    <property type="entry name" value="Retrovirus_Pol_polyprotein"/>
</dbReference>
<keyword evidence="5" id="KW-0378">Hydrolase</keyword>
<evidence type="ECO:0000256" key="4">
    <source>
        <dbReference type="ARBA" id="ARBA00022759"/>
    </source>
</evidence>
<evidence type="ECO:0000256" key="2">
    <source>
        <dbReference type="ARBA" id="ARBA00022695"/>
    </source>
</evidence>
<reference evidence="9" key="1">
    <citation type="journal article" date="2023" name="Science">
        <title>Genome structures resolve the early diversification of teleost fishes.</title>
        <authorList>
            <person name="Parey E."/>
            <person name="Louis A."/>
            <person name="Montfort J."/>
            <person name="Bouchez O."/>
            <person name="Roques C."/>
            <person name="Iampietro C."/>
            <person name="Lluch J."/>
            <person name="Castinel A."/>
            <person name="Donnadieu C."/>
            <person name="Desvignes T."/>
            <person name="Floi Bucao C."/>
            <person name="Jouanno E."/>
            <person name="Wen M."/>
            <person name="Mejri S."/>
            <person name="Dirks R."/>
            <person name="Jansen H."/>
            <person name="Henkel C."/>
            <person name="Chen W.J."/>
            <person name="Zahm M."/>
            <person name="Cabau C."/>
            <person name="Klopp C."/>
            <person name="Thompson A.W."/>
            <person name="Robinson-Rechavi M."/>
            <person name="Braasch I."/>
            <person name="Lecointre G."/>
            <person name="Bobe J."/>
            <person name="Postlethwait J.H."/>
            <person name="Berthelot C."/>
            <person name="Roest Crollius H."/>
            <person name="Guiguen Y."/>
        </authorList>
    </citation>
    <scope>NUCLEOTIDE SEQUENCE</scope>
    <source>
        <strain evidence="9">NC1722</strain>
    </source>
</reference>
<dbReference type="Proteomes" id="UP001221898">
    <property type="component" value="Unassembled WGS sequence"/>
</dbReference>
<evidence type="ECO:0000256" key="3">
    <source>
        <dbReference type="ARBA" id="ARBA00022722"/>
    </source>
</evidence>
<evidence type="ECO:0000256" key="6">
    <source>
        <dbReference type="ARBA" id="ARBA00022918"/>
    </source>
</evidence>
<keyword evidence="1" id="KW-0808">Transferase</keyword>
<dbReference type="PANTHER" id="PTHR37984:SF5">
    <property type="entry name" value="PROTEIN NYNRIN-LIKE"/>
    <property type="match status" value="1"/>
</dbReference>
<feature type="region of interest" description="Disordered" evidence="7">
    <location>
        <begin position="52"/>
        <end position="124"/>
    </location>
</feature>
<protein>
    <recommendedName>
        <fullName evidence="8">Reverse transcriptase RNase H-like domain-containing protein</fullName>
    </recommendedName>
</protein>
<keyword evidence="10" id="KW-1185">Reference proteome</keyword>
<feature type="compositionally biased region" description="Basic and acidic residues" evidence="7">
    <location>
        <begin position="115"/>
        <end position="124"/>
    </location>
</feature>
<feature type="domain" description="Reverse transcriptase RNase H-like" evidence="8">
    <location>
        <begin position="132"/>
        <end position="212"/>
    </location>
</feature>
<dbReference type="GO" id="GO:0016787">
    <property type="term" value="F:hydrolase activity"/>
    <property type="evidence" value="ECO:0007669"/>
    <property type="project" value="UniProtKB-KW"/>
</dbReference>
<dbReference type="GO" id="GO:0004519">
    <property type="term" value="F:endonuclease activity"/>
    <property type="evidence" value="ECO:0007669"/>
    <property type="project" value="UniProtKB-KW"/>
</dbReference>
<dbReference type="InterPro" id="IPR043502">
    <property type="entry name" value="DNA/RNA_pol_sf"/>
</dbReference>
<organism evidence="9 10">
    <name type="scientific">Aldrovandia affinis</name>
    <dbReference type="NCBI Taxonomy" id="143900"/>
    <lineage>
        <taxon>Eukaryota</taxon>
        <taxon>Metazoa</taxon>
        <taxon>Chordata</taxon>
        <taxon>Craniata</taxon>
        <taxon>Vertebrata</taxon>
        <taxon>Euteleostomi</taxon>
        <taxon>Actinopterygii</taxon>
        <taxon>Neopterygii</taxon>
        <taxon>Teleostei</taxon>
        <taxon>Notacanthiformes</taxon>
        <taxon>Halosauridae</taxon>
        <taxon>Aldrovandia</taxon>
    </lineage>
</organism>
<dbReference type="SUPFAM" id="SSF56672">
    <property type="entry name" value="DNA/RNA polymerases"/>
    <property type="match status" value="1"/>
</dbReference>
<keyword evidence="3" id="KW-0540">Nuclease</keyword>
<feature type="region of interest" description="Disordered" evidence="7">
    <location>
        <begin position="308"/>
        <end position="340"/>
    </location>
</feature>
<feature type="compositionally biased region" description="Basic residues" evidence="7">
    <location>
        <begin position="101"/>
        <end position="114"/>
    </location>
</feature>
<keyword evidence="2" id="KW-0548">Nucleotidyltransferase</keyword>
<keyword evidence="6" id="KW-0695">RNA-directed DNA polymerase</keyword>
<feature type="region of interest" description="Disordered" evidence="7">
    <location>
        <begin position="1"/>
        <end position="21"/>
    </location>
</feature>
<dbReference type="PANTHER" id="PTHR37984">
    <property type="entry name" value="PROTEIN CBG26694"/>
    <property type="match status" value="1"/>
</dbReference>
<comment type="caution">
    <text evidence="9">The sequence shown here is derived from an EMBL/GenBank/DDBJ whole genome shotgun (WGS) entry which is preliminary data.</text>
</comment>
<name>A0AAD7T9A5_9TELE</name>
<keyword evidence="4" id="KW-0255">Endonuclease</keyword>
<sequence length="340" mass="38369">MTSIKRSSPGAIPEPRTQSLPLLPRRNATLVSGSGTELREVEEATRELEERLGVQRRRKTGATETAMSAELQGRAVRQERAPERPYGVSMARQPASTRLTATRRRRKSAGHAHPRSSDDSVHRRYDVAAATAEDSDGERAVAYYSGTLSQAERNYCMTRRELLAVVKALRHFRPYLQGSHFHLRTDHASLTWLLNFKHPEGQVARWLEELQECNFQIEHRAGRHHTNADALSCCPCAELGCGHCHRQEEKSQVEPEVAAVHTISEAGGCQCHQSSCGRVRRLTARYARIDLRPTTHLLPKTQLADRKVAALSPQHHRQRRRRHRAPRSTYSATATTKLPQ</sequence>
<dbReference type="GO" id="GO:0003964">
    <property type="term" value="F:RNA-directed DNA polymerase activity"/>
    <property type="evidence" value="ECO:0007669"/>
    <property type="project" value="UniProtKB-KW"/>
</dbReference>
<accession>A0AAD7T9A5</accession>
<feature type="compositionally biased region" description="Basic residues" evidence="7">
    <location>
        <begin position="314"/>
        <end position="326"/>
    </location>
</feature>
<evidence type="ECO:0000259" key="8">
    <source>
        <dbReference type="Pfam" id="PF17917"/>
    </source>
</evidence>
<dbReference type="Pfam" id="PF17917">
    <property type="entry name" value="RT_RNaseH"/>
    <property type="match status" value="1"/>
</dbReference>
<gene>
    <name evidence="9" type="ORF">AAFF_G00326570</name>
</gene>
<feature type="compositionally biased region" description="Polar residues" evidence="7">
    <location>
        <begin position="328"/>
        <end position="340"/>
    </location>
</feature>
<proteinExistence type="predicted"/>
<dbReference type="AlphaFoldDB" id="A0AAD7T9A5"/>
<evidence type="ECO:0000256" key="7">
    <source>
        <dbReference type="SAM" id="MobiDB-lite"/>
    </source>
</evidence>
<evidence type="ECO:0000313" key="9">
    <source>
        <dbReference type="EMBL" id="KAJ8416779.1"/>
    </source>
</evidence>